<dbReference type="Gene3D" id="3.80.10.10">
    <property type="entry name" value="Ribonuclease Inhibitor"/>
    <property type="match status" value="1"/>
</dbReference>
<proteinExistence type="predicted"/>
<dbReference type="SUPFAM" id="SSF52058">
    <property type="entry name" value="L domain-like"/>
    <property type="match status" value="1"/>
</dbReference>
<dbReference type="InterPro" id="IPR032675">
    <property type="entry name" value="LRR_dom_sf"/>
</dbReference>
<keyword evidence="2" id="KW-1185">Reference proteome</keyword>
<name>A0A9Q0GZJ5_9MAGN</name>
<dbReference type="OrthoDB" id="1752253at2759"/>
<protein>
    <submittedName>
        <fullName evidence="1">Uncharacterized protein</fullName>
    </submittedName>
</protein>
<reference evidence="1" key="1">
    <citation type="journal article" date="2023" name="Plant J.">
        <title>The genome of the king protea, Protea cynaroides.</title>
        <authorList>
            <person name="Chang J."/>
            <person name="Duong T.A."/>
            <person name="Schoeman C."/>
            <person name="Ma X."/>
            <person name="Roodt D."/>
            <person name="Barker N."/>
            <person name="Li Z."/>
            <person name="Van de Peer Y."/>
            <person name="Mizrachi E."/>
        </authorList>
    </citation>
    <scope>NUCLEOTIDE SEQUENCE</scope>
    <source>
        <tissue evidence="1">Young leaves</tissue>
    </source>
</reference>
<accession>A0A9Q0GZJ5</accession>
<organism evidence="1 2">
    <name type="scientific">Protea cynaroides</name>
    <dbReference type="NCBI Taxonomy" id="273540"/>
    <lineage>
        <taxon>Eukaryota</taxon>
        <taxon>Viridiplantae</taxon>
        <taxon>Streptophyta</taxon>
        <taxon>Embryophyta</taxon>
        <taxon>Tracheophyta</taxon>
        <taxon>Spermatophyta</taxon>
        <taxon>Magnoliopsida</taxon>
        <taxon>Proteales</taxon>
        <taxon>Proteaceae</taxon>
        <taxon>Protea</taxon>
    </lineage>
</organism>
<dbReference type="EMBL" id="JAMYWD010000011">
    <property type="protein sequence ID" value="KAJ4957126.1"/>
    <property type="molecule type" value="Genomic_DNA"/>
</dbReference>
<dbReference type="Proteomes" id="UP001141806">
    <property type="component" value="Unassembled WGS sequence"/>
</dbReference>
<dbReference type="PANTHER" id="PTHR47186">
    <property type="entry name" value="LEUCINE-RICH REPEAT-CONTAINING PROTEIN 57"/>
    <property type="match status" value="1"/>
</dbReference>
<dbReference type="AlphaFoldDB" id="A0A9Q0GZJ5"/>
<comment type="caution">
    <text evidence="1">The sequence shown here is derived from an EMBL/GenBank/DDBJ whole genome shotgun (WGS) entry which is preliminary data.</text>
</comment>
<evidence type="ECO:0000313" key="1">
    <source>
        <dbReference type="EMBL" id="KAJ4957126.1"/>
    </source>
</evidence>
<sequence>MQACFLQGGSFKCCECSPQKPGERSKLWKHDDALDVLKNLIGTDAVEGLEFGFVGKDSPSYVYQIIFIWGALLFSTCNGAKNSKKFGREPCVSQSRRSSILGGSDSLTYMPSFPGLPNYEILILKGCGCLVVVHESIGHLSKLVDFDLRGCGNLRNLSSLISNLSLLEKLDISHCGPLEKLPEGIWNLIHLKVLDAVGMGLDLTSSLGLQKNLTTFTYCSSNYLGKRRCPKSTAMLLQLLCMVSAL</sequence>
<dbReference type="PANTHER" id="PTHR47186:SF63">
    <property type="entry name" value="C-JID DOMAIN-CONTAINING PROTEIN"/>
    <property type="match status" value="1"/>
</dbReference>
<gene>
    <name evidence="1" type="ORF">NE237_013909</name>
</gene>
<evidence type="ECO:0000313" key="2">
    <source>
        <dbReference type="Proteomes" id="UP001141806"/>
    </source>
</evidence>